<sequence length="122" mass="13762">MMKFSILVCDDSTVARRQVVRCLNDSLSAEIQQAVNGVQALALLREQHFDLICLDLTMPELDGVQVLETIKAEKIECFVLIISADIQEKMKVRVAQLGAIDFIEKPINKSKLKEILHKFGIH</sequence>
<dbReference type="AlphaFoldDB" id="A0A2K4XC10"/>
<evidence type="ECO:0000313" key="6">
    <source>
        <dbReference type="Proteomes" id="UP000238288"/>
    </source>
</evidence>
<dbReference type="InterPro" id="IPR011006">
    <property type="entry name" value="CheY-like_superfamily"/>
</dbReference>
<dbReference type="SUPFAM" id="SSF52172">
    <property type="entry name" value="CheY-like"/>
    <property type="match status" value="1"/>
</dbReference>
<evidence type="ECO:0000256" key="2">
    <source>
        <dbReference type="PROSITE-ProRule" id="PRU00169"/>
    </source>
</evidence>
<dbReference type="EMBL" id="LT965928">
    <property type="protein sequence ID" value="SOU41858.1"/>
    <property type="molecule type" value="Genomic_DNA"/>
</dbReference>
<evidence type="ECO:0000256" key="1">
    <source>
        <dbReference type="ARBA" id="ARBA00022553"/>
    </source>
</evidence>
<keyword evidence="7" id="KW-1185">Reference proteome</keyword>
<organism evidence="5 6">
    <name type="scientific">Pseudoalteromonas carrageenovora IAM 12662</name>
    <dbReference type="NCBI Taxonomy" id="1314868"/>
    <lineage>
        <taxon>Bacteria</taxon>
        <taxon>Pseudomonadati</taxon>
        <taxon>Pseudomonadota</taxon>
        <taxon>Gammaproteobacteria</taxon>
        <taxon>Alteromonadales</taxon>
        <taxon>Pseudoalteromonadaceae</taxon>
        <taxon>Pseudoalteromonas</taxon>
    </lineage>
</organism>
<protein>
    <submittedName>
        <fullName evidence="5">Chemotaxis protein</fullName>
    </submittedName>
</protein>
<keyword evidence="1 2" id="KW-0597">Phosphoprotein</keyword>
<evidence type="ECO:0000313" key="4">
    <source>
        <dbReference type="EMBL" id="MBE0381750.1"/>
    </source>
</evidence>
<proteinExistence type="predicted"/>
<dbReference type="CDD" id="cd17593">
    <property type="entry name" value="REC_CheC-like"/>
    <property type="match status" value="1"/>
</dbReference>
<dbReference type="GO" id="GO:0000160">
    <property type="term" value="P:phosphorelay signal transduction system"/>
    <property type="evidence" value="ECO:0007669"/>
    <property type="project" value="InterPro"/>
</dbReference>
<dbReference type="Proteomes" id="UP000238288">
    <property type="component" value="Chromosome PCAR9a"/>
</dbReference>
<dbReference type="Pfam" id="PF00072">
    <property type="entry name" value="Response_reg"/>
    <property type="match status" value="1"/>
</dbReference>
<evidence type="ECO:0000313" key="5">
    <source>
        <dbReference type="EMBL" id="SOU41858.1"/>
    </source>
</evidence>
<dbReference type="PROSITE" id="PS50110">
    <property type="entry name" value="RESPONSE_REGULATORY"/>
    <property type="match status" value="1"/>
</dbReference>
<evidence type="ECO:0000259" key="3">
    <source>
        <dbReference type="PROSITE" id="PS50110"/>
    </source>
</evidence>
<name>A0A2K4XC10_PSEVC</name>
<dbReference type="RefSeq" id="WP_104643219.1">
    <property type="nucleotide sequence ID" value="NZ_AQGW01000017.1"/>
</dbReference>
<feature type="domain" description="Response regulatory" evidence="3">
    <location>
        <begin position="5"/>
        <end position="120"/>
    </location>
</feature>
<gene>
    <name evidence="5" type="ORF">PCAR9_A31053</name>
    <name evidence="4" type="ORF">PCARR_a3765</name>
</gene>
<reference evidence="4 7" key="1">
    <citation type="submission" date="2015-06" db="EMBL/GenBank/DDBJ databases">
        <title>Genome sequence of Pseudoalteromonas carrageenovora.</title>
        <authorList>
            <person name="Xie B.-B."/>
            <person name="Rong J.-C."/>
            <person name="Qin Q.-L."/>
            <person name="Zhang Y.-Z."/>
        </authorList>
    </citation>
    <scope>NUCLEOTIDE SEQUENCE [LARGE SCALE GENOMIC DNA]</scope>
    <source>
        <strain evidence="4 7">IAM 12662</strain>
    </source>
</reference>
<accession>A0A2K4XC10</accession>
<dbReference type="InterPro" id="IPR050595">
    <property type="entry name" value="Bact_response_regulator"/>
</dbReference>
<dbReference type="PANTHER" id="PTHR44591:SF24">
    <property type="entry name" value="PROTEIN-GLUTAMATE METHYLESTERASE_PROTEIN-GLUTAMINE GLUTAMINASE 1"/>
    <property type="match status" value="1"/>
</dbReference>
<dbReference type="GeneID" id="93664545"/>
<evidence type="ECO:0000313" key="7">
    <source>
        <dbReference type="Proteomes" id="UP000615003"/>
    </source>
</evidence>
<dbReference type="Proteomes" id="UP000615003">
    <property type="component" value="Unassembled WGS sequence"/>
</dbReference>
<reference evidence="5 6" key="2">
    <citation type="submission" date="2017-11" db="EMBL/GenBank/DDBJ databases">
        <authorList>
            <person name="Han C.G."/>
        </authorList>
    </citation>
    <scope>NUCLEOTIDE SEQUENCE [LARGE SCALE GENOMIC DNA]</scope>
    <source>
        <strain evidence="6">ATCC 43555</strain>
        <strain evidence="5">ATCC43555</strain>
    </source>
</reference>
<dbReference type="PANTHER" id="PTHR44591">
    <property type="entry name" value="STRESS RESPONSE REGULATOR PROTEIN 1"/>
    <property type="match status" value="1"/>
</dbReference>
<dbReference type="EMBL" id="AQGW01000017">
    <property type="protein sequence ID" value="MBE0381750.1"/>
    <property type="molecule type" value="Genomic_DNA"/>
</dbReference>
<dbReference type="InterPro" id="IPR001789">
    <property type="entry name" value="Sig_transdc_resp-reg_receiver"/>
</dbReference>
<dbReference type="Gene3D" id="3.40.50.2300">
    <property type="match status" value="1"/>
</dbReference>
<feature type="modified residue" description="4-aspartylphosphate" evidence="2">
    <location>
        <position position="55"/>
    </location>
</feature>
<dbReference type="SMART" id="SM00448">
    <property type="entry name" value="REC"/>
    <property type="match status" value="1"/>
</dbReference>
<dbReference type="OrthoDB" id="281471at2"/>